<keyword evidence="3" id="KW-0611">Plant defense</keyword>
<name>D7U948_VITVI</name>
<dbReference type="InterPro" id="IPR032675">
    <property type="entry name" value="LRR_dom_sf"/>
</dbReference>
<dbReference type="Pfam" id="PF23286">
    <property type="entry name" value="LRR_13"/>
    <property type="match status" value="1"/>
</dbReference>
<proteinExistence type="predicted"/>
<evidence type="ECO:0000313" key="6">
    <source>
        <dbReference type="Proteomes" id="UP000009183"/>
    </source>
</evidence>
<dbReference type="SUPFAM" id="SSF52058">
    <property type="entry name" value="L domain-like"/>
    <property type="match status" value="1"/>
</dbReference>
<dbReference type="SMART" id="SM00369">
    <property type="entry name" value="LRR_TYP"/>
    <property type="match status" value="2"/>
</dbReference>
<organism evidence="5 6">
    <name type="scientific">Vitis vinifera</name>
    <name type="common">Grape</name>
    <dbReference type="NCBI Taxonomy" id="29760"/>
    <lineage>
        <taxon>Eukaryota</taxon>
        <taxon>Viridiplantae</taxon>
        <taxon>Streptophyta</taxon>
        <taxon>Embryophyta</taxon>
        <taxon>Tracheophyta</taxon>
        <taxon>Spermatophyta</taxon>
        <taxon>Magnoliopsida</taxon>
        <taxon>eudicotyledons</taxon>
        <taxon>Gunneridae</taxon>
        <taxon>Pentapetalae</taxon>
        <taxon>rosids</taxon>
        <taxon>Vitales</taxon>
        <taxon>Vitaceae</taxon>
        <taxon>Viteae</taxon>
        <taxon>Vitis</taxon>
    </lineage>
</organism>
<protein>
    <recommendedName>
        <fullName evidence="4">Disease resistance protein RPS4B/Roq1-like leucine-rich repeats domain-containing protein</fullName>
    </recommendedName>
</protein>
<dbReference type="Proteomes" id="UP000009183">
    <property type="component" value="Chromosome 18"/>
</dbReference>
<accession>D7U948</accession>
<gene>
    <name evidence="5" type="ordered locus">VIT_18s0041g01640</name>
</gene>
<keyword evidence="1" id="KW-0433">Leucine-rich repeat</keyword>
<sequence length="179" mass="20022">MRSLRKLNLSHTSIMELTSSIRHLNGLEELDLRNFPSVAEGILDKIFHLSSLVKLSLTKCKPTEEGIPGDIWNLSPLQQLSLRDCNLMEGKILNHICHLTSLEELYLGWNHFSSIPAGISRLSNLKALDLSHCKNLQQIPELPSSLRFLDAHCSDGISSSPSLLPIHSMVNCFKSEIEV</sequence>
<evidence type="ECO:0000256" key="3">
    <source>
        <dbReference type="ARBA" id="ARBA00022821"/>
    </source>
</evidence>
<dbReference type="PANTHER" id="PTHR16083:SF83">
    <property type="entry name" value="LEUCINE-RICH REPEAT-CONTAINING PROTEIN 40"/>
    <property type="match status" value="1"/>
</dbReference>
<dbReference type="EMBL" id="FN596744">
    <property type="protein sequence ID" value="CBI39262.3"/>
    <property type="molecule type" value="Genomic_DNA"/>
</dbReference>
<dbReference type="AlphaFoldDB" id="D7U948"/>
<dbReference type="Gene3D" id="3.80.10.10">
    <property type="entry name" value="Ribonuclease Inhibitor"/>
    <property type="match status" value="1"/>
</dbReference>
<keyword evidence="6" id="KW-1185">Reference proteome</keyword>
<feature type="domain" description="Disease resistance protein RPS4B/Roq1-like leucine-rich repeats" evidence="4">
    <location>
        <begin position="6"/>
        <end position="162"/>
    </location>
</feature>
<keyword evidence="2" id="KW-0677">Repeat</keyword>
<evidence type="ECO:0000259" key="4">
    <source>
        <dbReference type="Pfam" id="PF23286"/>
    </source>
</evidence>
<dbReference type="InterPro" id="IPR058546">
    <property type="entry name" value="RPS4B/Roq1-like_LRR"/>
</dbReference>
<dbReference type="InParanoid" id="D7U948"/>
<evidence type="ECO:0000256" key="1">
    <source>
        <dbReference type="ARBA" id="ARBA00022614"/>
    </source>
</evidence>
<evidence type="ECO:0000313" key="5">
    <source>
        <dbReference type="EMBL" id="CBI39262.3"/>
    </source>
</evidence>
<reference evidence="6" key="1">
    <citation type="journal article" date="2007" name="Nature">
        <title>The grapevine genome sequence suggests ancestral hexaploidization in major angiosperm phyla.</title>
        <authorList>
            <consortium name="The French-Italian Public Consortium for Grapevine Genome Characterization."/>
            <person name="Jaillon O."/>
            <person name="Aury J.-M."/>
            <person name="Noel B."/>
            <person name="Policriti A."/>
            <person name="Clepet C."/>
            <person name="Casagrande A."/>
            <person name="Choisne N."/>
            <person name="Aubourg S."/>
            <person name="Vitulo N."/>
            <person name="Jubin C."/>
            <person name="Vezzi A."/>
            <person name="Legeai F."/>
            <person name="Hugueney P."/>
            <person name="Dasilva C."/>
            <person name="Horner D."/>
            <person name="Mica E."/>
            <person name="Jublot D."/>
            <person name="Poulain J."/>
            <person name="Bruyere C."/>
            <person name="Billault A."/>
            <person name="Segurens B."/>
            <person name="Gouyvenoux M."/>
            <person name="Ugarte E."/>
            <person name="Cattonaro F."/>
            <person name="Anthouard V."/>
            <person name="Vico V."/>
            <person name="Del Fabbro C."/>
            <person name="Alaux M."/>
            <person name="Di Gaspero G."/>
            <person name="Dumas V."/>
            <person name="Felice N."/>
            <person name="Paillard S."/>
            <person name="Juman I."/>
            <person name="Moroldo M."/>
            <person name="Scalabrin S."/>
            <person name="Canaguier A."/>
            <person name="Le Clainche I."/>
            <person name="Malacrida G."/>
            <person name="Durand E."/>
            <person name="Pesole G."/>
            <person name="Laucou V."/>
            <person name="Chatelet P."/>
            <person name="Merdinoglu D."/>
            <person name="Delledonne M."/>
            <person name="Pezzotti M."/>
            <person name="Lecharny A."/>
            <person name="Scarpelli C."/>
            <person name="Artiguenave F."/>
            <person name="Pe M.E."/>
            <person name="Valle G."/>
            <person name="Morgante M."/>
            <person name="Caboche M."/>
            <person name="Adam-Blondon A.-F."/>
            <person name="Weissenbach J."/>
            <person name="Quetier F."/>
            <person name="Wincker P."/>
        </authorList>
    </citation>
    <scope>NUCLEOTIDE SEQUENCE [LARGE SCALE GENOMIC DNA]</scope>
    <source>
        <strain evidence="6">cv. Pinot noir / PN40024</strain>
    </source>
</reference>
<dbReference type="HOGENOM" id="CLU_1463765_0_0_1"/>
<dbReference type="PaxDb" id="29760-VIT_18s0041g01640.t01"/>
<dbReference type="PANTHER" id="PTHR16083">
    <property type="entry name" value="LEUCINE RICH REPEAT CONTAINING PROTEIN"/>
    <property type="match status" value="1"/>
</dbReference>
<dbReference type="InterPro" id="IPR003591">
    <property type="entry name" value="Leu-rich_rpt_typical-subtyp"/>
</dbReference>
<evidence type="ECO:0000256" key="2">
    <source>
        <dbReference type="ARBA" id="ARBA00022737"/>
    </source>
</evidence>